<gene>
    <name evidence="7" type="ORF">AVDCRST_MAG91-1958</name>
</gene>
<dbReference type="InterPro" id="IPR005467">
    <property type="entry name" value="His_kinase_dom"/>
</dbReference>
<dbReference type="SMART" id="SM00448">
    <property type="entry name" value="REC"/>
    <property type="match status" value="1"/>
</dbReference>
<evidence type="ECO:0000256" key="3">
    <source>
        <dbReference type="ARBA" id="ARBA00022553"/>
    </source>
</evidence>
<proteinExistence type="predicted"/>
<dbReference type="PROSITE" id="PS50109">
    <property type="entry name" value="HIS_KIN"/>
    <property type="match status" value="1"/>
</dbReference>
<dbReference type="PANTHER" id="PTHR43547">
    <property type="entry name" value="TWO-COMPONENT HISTIDINE KINASE"/>
    <property type="match status" value="1"/>
</dbReference>
<dbReference type="InterPro" id="IPR036890">
    <property type="entry name" value="HATPase_C_sf"/>
</dbReference>
<evidence type="ECO:0000256" key="1">
    <source>
        <dbReference type="ARBA" id="ARBA00000085"/>
    </source>
</evidence>
<dbReference type="AlphaFoldDB" id="A0A6J4T8V3"/>
<dbReference type="Pfam" id="PF00072">
    <property type="entry name" value="Response_reg"/>
    <property type="match status" value="1"/>
</dbReference>
<dbReference type="Gene3D" id="3.30.565.10">
    <property type="entry name" value="Histidine kinase-like ATPase, C-terminal domain"/>
    <property type="match status" value="1"/>
</dbReference>
<dbReference type="CDD" id="cd00156">
    <property type="entry name" value="REC"/>
    <property type="match status" value="1"/>
</dbReference>
<feature type="domain" description="Histidine kinase" evidence="5">
    <location>
        <begin position="1"/>
        <end position="111"/>
    </location>
</feature>
<dbReference type="InterPro" id="IPR001789">
    <property type="entry name" value="Sig_transdc_resp-reg_receiver"/>
</dbReference>
<dbReference type="EC" id="2.7.13.3" evidence="2"/>
<accession>A0A6J4T8V3</accession>
<dbReference type="PROSITE" id="PS50110">
    <property type="entry name" value="RESPONSE_REGULATORY"/>
    <property type="match status" value="1"/>
</dbReference>
<dbReference type="SUPFAM" id="SSF52172">
    <property type="entry name" value="CheY-like"/>
    <property type="match status" value="1"/>
</dbReference>
<protein>
    <recommendedName>
        <fullName evidence="2">histidine kinase</fullName>
        <ecNumber evidence="2">2.7.13.3</ecNumber>
    </recommendedName>
</protein>
<dbReference type="EMBL" id="CADCVX010000360">
    <property type="protein sequence ID" value="CAA9516888.1"/>
    <property type="molecule type" value="Genomic_DNA"/>
</dbReference>
<evidence type="ECO:0000256" key="2">
    <source>
        <dbReference type="ARBA" id="ARBA00012438"/>
    </source>
</evidence>
<dbReference type="PANTHER" id="PTHR43547:SF2">
    <property type="entry name" value="HYBRID SIGNAL TRANSDUCTION HISTIDINE KINASE C"/>
    <property type="match status" value="1"/>
</dbReference>
<evidence type="ECO:0000256" key="4">
    <source>
        <dbReference type="PROSITE-ProRule" id="PRU00169"/>
    </source>
</evidence>
<dbReference type="SMART" id="SM00387">
    <property type="entry name" value="HATPase_c"/>
    <property type="match status" value="1"/>
</dbReference>
<evidence type="ECO:0000259" key="6">
    <source>
        <dbReference type="PROSITE" id="PS50110"/>
    </source>
</evidence>
<sequence>AMLNLAINARDAMPEGGTLTISTSRVEVGTAPDLHGGSYVRVSVGDTGEGMPADVLQRATEPFFSTKPVGKGTGLGLAQVYGIAHQSVGTLRIESEVGRGTTVHILLPAAAEALQPTGPEAELHDRVSTGTSATVLVVDDDNDVREFLAVSLESLGYNVVEASNGREGLDKLAARTPDLILLDYAMPGMHGGEVARSARETHPDVPIVFVTGFAATDQIVAALGHDVPVLRKPFSVAQLAATVEEHLLTGARPA</sequence>
<dbReference type="PRINTS" id="PR00344">
    <property type="entry name" value="BCTRLSENSOR"/>
</dbReference>
<evidence type="ECO:0000313" key="7">
    <source>
        <dbReference type="EMBL" id="CAA9516888.1"/>
    </source>
</evidence>
<dbReference type="InterPro" id="IPR004358">
    <property type="entry name" value="Sig_transdc_His_kin-like_C"/>
</dbReference>
<dbReference type="InterPro" id="IPR011006">
    <property type="entry name" value="CheY-like_superfamily"/>
</dbReference>
<dbReference type="SUPFAM" id="SSF55874">
    <property type="entry name" value="ATPase domain of HSP90 chaperone/DNA topoisomerase II/histidine kinase"/>
    <property type="match status" value="1"/>
</dbReference>
<comment type="catalytic activity">
    <reaction evidence="1">
        <text>ATP + protein L-histidine = ADP + protein N-phospho-L-histidine.</text>
        <dbReference type="EC" id="2.7.13.3"/>
    </reaction>
</comment>
<feature type="domain" description="Response regulatory" evidence="6">
    <location>
        <begin position="134"/>
        <end position="247"/>
    </location>
</feature>
<keyword evidence="3 4" id="KW-0597">Phosphoprotein</keyword>
<evidence type="ECO:0000259" key="5">
    <source>
        <dbReference type="PROSITE" id="PS50109"/>
    </source>
</evidence>
<dbReference type="InterPro" id="IPR003594">
    <property type="entry name" value="HATPase_dom"/>
</dbReference>
<name>A0A6J4T8V3_9SPHN</name>
<reference evidence="7" key="1">
    <citation type="submission" date="2020-02" db="EMBL/GenBank/DDBJ databases">
        <authorList>
            <person name="Meier V. D."/>
        </authorList>
    </citation>
    <scope>NUCLEOTIDE SEQUENCE</scope>
    <source>
        <strain evidence="7">AVDCRST_MAG91</strain>
    </source>
</reference>
<dbReference type="Pfam" id="PF02518">
    <property type="entry name" value="HATPase_c"/>
    <property type="match status" value="1"/>
</dbReference>
<dbReference type="Gene3D" id="3.40.50.2300">
    <property type="match status" value="1"/>
</dbReference>
<feature type="modified residue" description="4-aspartylphosphate" evidence="4">
    <location>
        <position position="183"/>
    </location>
</feature>
<feature type="non-terminal residue" evidence="7">
    <location>
        <position position="1"/>
    </location>
</feature>
<dbReference type="GO" id="GO:0000155">
    <property type="term" value="F:phosphorelay sensor kinase activity"/>
    <property type="evidence" value="ECO:0007669"/>
    <property type="project" value="TreeGrafter"/>
</dbReference>
<organism evidence="7">
    <name type="scientific">uncultured Sphingomonadaceae bacterium</name>
    <dbReference type="NCBI Taxonomy" id="169976"/>
    <lineage>
        <taxon>Bacteria</taxon>
        <taxon>Pseudomonadati</taxon>
        <taxon>Pseudomonadota</taxon>
        <taxon>Alphaproteobacteria</taxon>
        <taxon>Sphingomonadales</taxon>
        <taxon>Sphingomonadaceae</taxon>
        <taxon>environmental samples</taxon>
    </lineage>
</organism>